<dbReference type="InterPro" id="IPR055198">
    <property type="entry name" value="NSD_PHD"/>
</dbReference>
<keyword evidence="2 4" id="KW-0863">Zinc-finger</keyword>
<sequence>MNCSACHENIDNVEESLRCTRDSCGKLYHPICTGKKSLLAVDIDSWICPECYCAVKRGGDNSFTPVGPKQDPNITHRKKATTNTTMSTDYLVENDATAPDMYALCSEISVLKELLNKALLLISSHEEKLSKYTFQVEQLNKRLEKYEKDGVQLNDISQMQHNHASPSPSPSPSSVPETAKQSDQQSDQRVAKKQQRKRQDKRVVNDQTFHVNTQLDIPKVDQVATDKQTPNNSEVVIVSQQPISCAGNDSGDGEWTVVKKRNSRQRPSPLCGAADPGRINLKAKEIRKYLHLWNMASCVDEVRQYITHLCPTANCSIDELTARGDYKSYKIGVAAAFYDNVRGLKTKLPTWRNNLALLEHNLAAVTETFLDSSIADSELETGDWNVLRRDRNTPCGGVLLAARTPLVLHRRREYETDSGEDLWASFTCHGRSYLYGGMLDVVLVRDGSHEVCVSSADSIVQPDAYHPPLEIEWPAPHPQFLAF</sequence>
<evidence type="ECO:0000256" key="1">
    <source>
        <dbReference type="ARBA" id="ARBA00022723"/>
    </source>
</evidence>
<feature type="compositionally biased region" description="Basic residues" evidence="6">
    <location>
        <begin position="191"/>
        <end position="200"/>
    </location>
</feature>
<dbReference type="EMBL" id="NWSH01001577">
    <property type="protein sequence ID" value="PCG70819.1"/>
    <property type="molecule type" value="Genomic_DNA"/>
</dbReference>
<feature type="region of interest" description="Disordered" evidence="6">
    <location>
        <begin position="159"/>
        <end position="210"/>
    </location>
</feature>
<dbReference type="Pfam" id="PF22908">
    <property type="entry name" value="PHD_NSD"/>
    <property type="match status" value="1"/>
</dbReference>
<accession>A0A2A4JG69</accession>
<evidence type="ECO:0000256" key="2">
    <source>
        <dbReference type="ARBA" id="ARBA00022771"/>
    </source>
</evidence>
<reference evidence="8" key="1">
    <citation type="submission" date="2017-09" db="EMBL/GenBank/DDBJ databases">
        <title>Contemporary evolution of a Lepidopteran species, Heliothis virescens, in response to modern agricultural practices.</title>
        <authorList>
            <person name="Fritz M.L."/>
            <person name="Deyonke A.M."/>
            <person name="Papanicolaou A."/>
            <person name="Micinski S."/>
            <person name="Westbrook J."/>
            <person name="Gould F."/>
        </authorList>
    </citation>
    <scope>NUCLEOTIDE SEQUENCE [LARGE SCALE GENOMIC DNA]</scope>
    <source>
        <strain evidence="8">HvINT-</strain>
        <tissue evidence="8">Whole body</tissue>
    </source>
</reference>
<name>A0A2A4JG69_HELVI</name>
<evidence type="ECO:0000256" key="5">
    <source>
        <dbReference type="SAM" id="Coils"/>
    </source>
</evidence>
<gene>
    <name evidence="8" type="ORF">B5V51_2556</name>
</gene>
<proteinExistence type="predicted"/>
<dbReference type="InterPro" id="IPR001965">
    <property type="entry name" value="Znf_PHD"/>
</dbReference>
<comment type="caution">
    <text evidence="8">The sequence shown here is derived from an EMBL/GenBank/DDBJ whole genome shotgun (WGS) entry which is preliminary data.</text>
</comment>
<dbReference type="InterPro" id="IPR013083">
    <property type="entry name" value="Znf_RING/FYVE/PHD"/>
</dbReference>
<dbReference type="GO" id="GO:0008270">
    <property type="term" value="F:zinc ion binding"/>
    <property type="evidence" value="ECO:0007669"/>
    <property type="project" value="UniProtKB-KW"/>
</dbReference>
<dbReference type="SUPFAM" id="SSF57903">
    <property type="entry name" value="FYVE/PHD zinc finger"/>
    <property type="match status" value="1"/>
</dbReference>
<dbReference type="AlphaFoldDB" id="A0A2A4JG69"/>
<dbReference type="SMART" id="SM00249">
    <property type="entry name" value="PHD"/>
    <property type="match status" value="1"/>
</dbReference>
<evidence type="ECO:0000313" key="8">
    <source>
        <dbReference type="EMBL" id="PCG70819.1"/>
    </source>
</evidence>
<organism evidence="8">
    <name type="scientific">Heliothis virescens</name>
    <name type="common">Tobacco budworm moth</name>
    <dbReference type="NCBI Taxonomy" id="7102"/>
    <lineage>
        <taxon>Eukaryota</taxon>
        <taxon>Metazoa</taxon>
        <taxon>Ecdysozoa</taxon>
        <taxon>Arthropoda</taxon>
        <taxon>Hexapoda</taxon>
        <taxon>Insecta</taxon>
        <taxon>Pterygota</taxon>
        <taxon>Neoptera</taxon>
        <taxon>Endopterygota</taxon>
        <taxon>Lepidoptera</taxon>
        <taxon>Glossata</taxon>
        <taxon>Ditrysia</taxon>
        <taxon>Noctuoidea</taxon>
        <taxon>Noctuidae</taxon>
        <taxon>Heliothinae</taxon>
        <taxon>Heliothis</taxon>
    </lineage>
</organism>
<dbReference type="InterPro" id="IPR019786">
    <property type="entry name" value="Zinc_finger_PHD-type_CS"/>
</dbReference>
<evidence type="ECO:0000256" key="6">
    <source>
        <dbReference type="SAM" id="MobiDB-lite"/>
    </source>
</evidence>
<keyword evidence="1" id="KW-0479">Metal-binding</keyword>
<dbReference type="InterPro" id="IPR011011">
    <property type="entry name" value="Znf_FYVE_PHD"/>
</dbReference>
<keyword evidence="3" id="KW-0862">Zinc</keyword>
<evidence type="ECO:0000256" key="3">
    <source>
        <dbReference type="ARBA" id="ARBA00022833"/>
    </source>
</evidence>
<feature type="compositionally biased region" description="Polar residues" evidence="6">
    <location>
        <begin position="175"/>
        <end position="185"/>
    </location>
</feature>
<dbReference type="PROSITE" id="PS01359">
    <property type="entry name" value="ZF_PHD_1"/>
    <property type="match status" value="1"/>
</dbReference>
<keyword evidence="5" id="KW-0175">Coiled coil</keyword>
<feature type="domain" description="PHD-type" evidence="7">
    <location>
        <begin position="1"/>
        <end position="54"/>
    </location>
</feature>
<dbReference type="InterPro" id="IPR019787">
    <property type="entry name" value="Znf_PHD-finger"/>
</dbReference>
<dbReference type="Gene3D" id="3.30.40.10">
    <property type="entry name" value="Zinc/RING finger domain, C3HC4 (zinc finger)"/>
    <property type="match status" value="1"/>
</dbReference>
<evidence type="ECO:0000256" key="4">
    <source>
        <dbReference type="PROSITE-ProRule" id="PRU00146"/>
    </source>
</evidence>
<feature type="coiled-coil region" evidence="5">
    <location>
        <begin position="122"/>
        <end position="156"/>
    </location>
</feature>
<protein>
    <recommendedName>
        <fullName evidence="7">PHD-type domain-containing protein</fullName>
    </recommendedName>
</protein>
<evidence type="ECO:0000259" key="7">
    <source>
        <dbReference type="PROSITE" id="PS50016"/>
    </source>
</evidence>
<dbReference type="PROSITE" id="PS50016">
    <property type="entry name" value="ZF_PHD_2"/>
    <property type="match status" value="1"/>
</dbReference>
<dbReference type="CDD" id="cd15489">
    <property type="entry name" value="PHD_SF"/>
    <property type="match status" value="1"/>
</dbReference>